<organism evidence="3 4">
    <name type="scientific">Corynebacterium hylobatis</name>
    <dbReference type="NCBI Taxonomy" id="1859290"/>
    <lineage>
        <taxon>Bacteria</taxon>
        <taxon>Bacillati</taxon>
        <taxon>Actinomycetota</taxon>
        <taxon>Actinomycetes</taxon>
        <taxon>Mycobacteriales</taxon>
        <taxon>Corynebacteriaceae</taxon>
        <taxon>Corynebacterium</taxon>
    </lineage>
</organism>
<proteinExistence type="inferred from homology"/>
<reference evidence="3 4" key="1">
    <citation type="submission" date="2018-12" db="EMBL/GenBank/DDBJ databases">
        <title>YIM 101343 draft genome.</title>
        <authorList>
            <person name="Chen X."/>
        </authorList>
    </citation>
    <scope>NUCLEOTIDE SEQUENCE [LARGE SCALE GENOMIC DNA]</scope>
    <source>
        <strain evidence="3 4">YIM 101343</strain>
    </source>
</reference>
<protein>
    <submittedName>
        <fullName evidence="3">ImmA/IrrE family metallo-endopeptidase</fullName>
    </submittedName>
</protein>
<feature type="domain" description="HTH cro/C1-type" evidence="2">
    <location>
        <begin position="14"/>
        <end position="55"/>
    </location>
</feature>
<dbReference type="Gene3D" id="1.10.10.2910">
    <property type="match status" value="1"/>
</dbReference>
<dbReference type="PROSITE" id="PS50943">
    <property type="entry name" value="HTH_CROC1"/>
    <property type="match status" value="1"/>
</dbReference>
<dbReference type="SMART" id="SM00530">
    <property type="entry name" value="HTH_XRE"/>
    <property type="match status" value="1"/>
</dbReference>
<dbReference type="SUPFAM" id="SSF47413">
    <property type="entry name" value="lambda repressor-like DNA-binding domains"/>
    <property type="match status" value="1"/>
</dbReference>
<dbReference type="Proteomes" id="UP000274907">
    <property type="component" value="Unassembled WGS sequence"/>
</dbReference>
<dbReference type="Pfam" id="PF06114">
    <property type="entry name" value="Peptidase_M78"/>
    <property type="match status" value="1"/>
</dbReference>
<dbReference type="EMBL" id="RXHJ01000003">
    <property type="protein sequence ID" value="RSZ65076.1"/>
    <property type="molecule type" value="Genomic_DNA"/>
</dbReference>
<dbReference type="InterPro" id="IPR052345">
    <property type="entry name" value="Rad_response_metalloprotease"/>
</dbReference>
<dbReference type="RefSeq" id="WP_126119794.1">
    <property type="nucleotide sequence ID" value="NZ_RXHJ01000003.1"/>
</dbReference>
<evidence type="ECO:0000259" key="2">
    <source>
        <dbReference type="PROSITE" id="PS50943"/>
    </source>
</evidence>
<dbReference type="Gene3D" id="1.10.260.40">
    <property type="entry name" value="lambda repressor-like DNA-binding domains"/>
    <property type="match status" value="1"/>
</dbReference>
<dbReference type="InterPro" id="IPR001387">
    <property type="entry name" value="Cro/C1-type_HTH"/>
</dbReference>
<dbReference type="AlphaFoldDB" id="A0A3S0C2I2"/>
<evidence type="ECO:0000313" key="3">
    <source>
        <dbReference type="EMBL" id="RSZ65076.1"/>
    </source>
</evidence>
<dbReference type="PANTHER" id="PTHR43236">
    <property type="entry name" value="ANTITOXIN HIGA1"/>
    <property type="match status" value="1"/>
</dbReference>
<evidence type="ECO:0000256" key="1">
    <source>
        <dbReference type="ARBA" id="ARBA00007227"/>
    </source>
</evidence>
<accession>A0A3S0C2I2</accession>
<dbReference type="GO" id="GO:0003677">
    <property type="term" value="F:DNA binding"/>
    <property type="evidence" value="ECO:0007669"/>
    <property type="project" value="InterPro"/>
</dbReference>
<comment type="similarity">
    <text evidence="1">Belongs to the short-chain fatty acyl-CoA assimilation regulator (ScfR) family.</text>
</comment>
<dbReference type="InterPro" id="IPR010982">
    <property type="entry name" value="Lambda_DNA-bd_dom_sf"/>
</dbReference>
<name>A0A3S0C2I2_9CORY</name>
<dbReference type="PANTHER" id="PTHR43236:SF1">
    <property type="entry name" value="BLL7220 PROTEIN"/>
    <property type="match status" value="1"/>
</dbReference>
<dbReference type="OrthoDB" id="9794834at2"/>
<sequence length="353" mass="39488">MKWMKRTMHKGPLVREIRLSRGMTQKDFASLLGVPQPFLSEIERQKKPVPDLLMARLKYKFSIPDVVLAAETSPYRVGDLNFRTNKTSVAVQEAVRVTFSWMEQAVRDLLGPTPFADLSLDGFEDRAHPLPWEVIEDAARTARRTLRIAENGPVTNVTRALERVGVPVVSLANPLVDFSAVDGVSSPYSGDRPVIATTEKETGDRVRFTRAHELGHIVLHQHLRPGVERIREDEANLFAGAFLFPAEDAFRELSPGLTPAGYAQVKARYGVSISALVRRARELGIIDQKRYRSLMIQISSRGWRSHEPVRVPVEKILLVPSIDLGLDQPIPTSDRKGEEGLGSEVIDLFSRAE</sequence>
<keyword evidence="4" id="KW-1185">Reference proteome</keyword>
<dbReference type="InterPro" id="IPR010359">
    <property type="entry name" value="IrrE_HExxH"/>
</dbReference>
<gene>
    <name evidence="3" type="ORF">EAH68_02705</name>
</gene>
<dbReference type="Pfam" id="PF01381">
    <property type="entry name" value="HTH_3"/>
    <property type="match status" value="1"/>
</dbReference>
<evidence type="ECO:0000313" key="4">
    <source>
        <dbReference type="Proteomes" id="UP000274907"/>
    </source>
</evidence>
<dbReference type="CDD" id="cd00093">
    <property type="entry name" value="HTH_XRE"/>
    <property type="match status" value="1"/>
</dbReference>
<comment type="caution">
    <text evidence="3">The sequence shown here is derived from an EMBL/GenBank/DDBJ whole genome shotgun (WGS) entry which is preliminary data.</text>
</comment>